<proteinExistence type="predicted"/>
<evidence type="ECO:0000313" key="4">
    <source>
        <dbReference type="Proteomes" id="UP000472971"/>
    </source>
</evidence>
<comment type="caution">
    <text evidence="3">The sequence shown here is derived from an EMBL/GenBank/DDBJ whole genome shotgun (WGS) entry which is preliminary data.</text>
</comment>
<dbReference type="InterPro" id="IPR030395">
    <property type="entry name" value="GP_PDE_dom"/>
</dbReference>
<reference evidence="2 5" key="2">
    <citation type="submission" date="2020-07" db="EMBL/GenBank/DDBJ databases">
        <authorList>
            <person name="Feng H."/>
        </authorList>
    </citation>
    <scope>NUCLEOTIDE SEQUENCE [LARGE SCALE GENOMIC DNA]</scope>
    <source>
        <strain evidence="5">s-12</strain>
        <strain evidence="2">S-12</strain>
    </source>
</reference>
<evidence type="ECO:0000259" key="1">
    <source>
        <dbReference type="PROSITE" id="PS51704"/>
    </source>
</evidence>
<dbReference type="PANTHER" id="PTHR46211">
    <property type="entry name" value="GLYCEROPHOSPHORYL DIESTER PHOSPHODIESTERASE"/>
    <property type="match status" value="1"/>
</dbReference>
<dbReference type="Gene3D" id="3.20.20.190">
    <property type="entry name" value="Phosphatidylinositol (PI) phosphodiesterase"/>
    <property type="match status" value="1"/>
</dbReference>
<sequence length="244" mass="27428">MIETLIFAHRGSKGTHPENTSAAFKEAVRLGVDGIELDVHLTKDNELVVIHDETVDRTTNGSGYVKEMTLAEIKSLDAGSWFSSKFESETIPTLSEVLELLKDTKIILNIEIKNDLVHYEGIEAKVLAEIEKYSYKDRIIVSSFNHQSIAKIKKQDKEIETALLTMIELDDPVQYANKLGAAAIHVYEPVAFSNMTKNVMENNLPVRTFTINDEKKMKQLISNGISAIMTDYPEKAMAIRDLIK</sequence>
<dbReference type="EMBL" id="JAAIWN010000001">
    <property type="protein sequence ID" value="NEY80109.1"/>
    <property type="molecule type" value="Genomic_DNA"/>
</dbReference>
<dbReference type="Proteomes" id="UP000570010">
    <property type="component" value="Unassembled WGS sequence"/>
</dbReference>
<accession>A0A6B3VQ78</accession>
<dbReference type="PANTHER" id="PTHR46211:SF1">
    <property type="entry name" value="GLYCEROPHOSPHODIESTER PHOSPHODIESTERASE, CYTOPLASMIC"/>
    <property type="match status" value="1"/>
</dbReference>
<evidence type="ECO:0000313" key="5">
    <source>
        <dbReference type="Proteomes" id="UP000570010"/>
    </source>
</evidence>
<dbReference type="AlphaFoldDB" id="A0A6B3VQ78"/>
<protein>
    <submittedName>
        <fullName evidence="3">Glycerophosphodiester phosphodiesterase</fullName>
    </submittedName>
</protein>
<dbReference type="SUPFAM" id="SSF51695">
    <property type="entry name" value="PLC-like phosphodiesterases"/>
    <property type="match status" value="1"/>
</dbReference>
<dbReference type="Proteomes" id="UP000472971">
    <property type="component" value="Unassembled WGS sequence"/>
</dbReference>
<evidence type="ECO:0000313" key="2">
    <source>
        <dbReference type="EMBL" id="MBA4535733.1"/>
    </source>
</evidence>
<dbReference type="Pfam" id="PF03009">
    <property type="entry name" value="GDPD"/>
    <property type="match status" value="1"/>
</dbReference>
<dbReference type="GO" id="GO:0006629">
    <property type="term" value="P:lipid metabolic process"/>
    <property type="evidence" value="ECO:0007669"/>
    <property type="project" value="InterPro"/>
</dbReference>
<dbReference type="CDD" id="cd08563">
    <property type="entry name" value="GDPD_TtGDE_like"/>
    <property type="match status" value="1"/>
</dbReference>
<keyword evidence="4" id="KW-1185">Reference proteome</keyword>
<dbReference type="InterPro" id="IPR017946">
    <property type="entry name" value="PLC-like_Pdiesterase_TIM-brl"/>
</dbReference>
<evidence type="ECO:0000313" key="3">
    <source>
        <dbReference type="EMBL" id="NEY80109.1"/>
    </source>
</evidence>
<dbReference type="EMBL" id="JACEIO010000001">
    <property type="protein sequence ID" value="MBA4535733.1"/>
    <property type="molecule type" value="Genomic_DNA"/>
</dbReference>
<feature type="domain" description="GP-PDE" evidence="1">
    <location>
        <begin position="4"/>
        <end position="240"/>
    </location>
</feature>
<dbReference type="PROSITE" id="PS51704">
    <property type="entry name" value="GP_PDE"/>
    <property type="match status" value="1"/>
</dbReference>
<gene>
    <name evidence="3" type="ORF">G4D64_00935</name>
    <name evidence="2" type="ORF">H1Z61_00935</name>
</gene>
<organism evidence="3 4">
    <name type="scientific">Bacillus aquiflavi</name>
    <dbReference type="NCBI Taxonomy" id="2672567"/>
    <lineage>
        <taxon>Bacteria</taxon>
        <taxon>Bacillati</taxon>
        <taxon>Bacillota</taxon>
        <taxon>Bacilli</taxon>
        <taxon>Bacillales</taxon>
        <taxon>Bacillaceae</taxon>
        <taxon>Bacillus</taxon>
    </lineage>
</organism>
<reference evidence="3 4" key="1">
    <citation type="submission" date="2020-02" db="EMBL/GenBank/DDBJ databases">
        <title>Bacillus aquiflavi sp. nov., isolated from yellow water of strong flavor Chinese baijiu in Yibin region of China.</title>
        <authorList>
            <person name="Xie J."/>
        </authorList>
    </citation>
    <scope>NUCLEOTIDE SEQUENCE [LARGE SCALE GENOMIC DNA]</scope>
    <source>
        <strain evidence="3 4">3H-10</strain>
    </source>
</reference>
<dbReference type="RefSeq" id="WP_163239107.1">
    <property type="nucleotide sequence ID" value="NZ_JAAIWN010000001.1"/>
</dbReference>
<name>A0A6B3VQ78_9BACI</name>
<dbReference type="GO" id="GO:0008081">
    <property type="term" value="F:phosphoric diester hydrolase activity"/>
    <property type="evidence" value="ECO:0007669"/>
    <property type="project" value="InterPro"/>
</dbReference>